<dbReference type="OrthoDB" id="15433at2759"/>
<comment type="caution">
    <text evidence="1">The sequence shown here is derived from an EMBL/GenBank/DDBJ whole genome shotgun (WGS) entry which is preliminary data.</text>
</comment>
<dbReference type="Proteomes" id="UP000696280">
    <property type="component" value="Unassembled WGS sequence"/>
</dbReference>
<dbReference type="AlphaFoldDB" id="A0A9N9Q1E2"/>
<gene>
    <name evidence="1" type="ORF">HYFRA_00006227</name>
</gene>
<dbReference type="GO" id="GO:0008897">
    <property type="term" value="F:holo-[acyl-carrier-protein] synthase activity"/>
    <property type="evidence" value="ECO:0007669"/>
    <property type="project" value="InterPro"/>
</dbReference>
<dbReference type="InterPro" id="IPR037143">
    <property type="entry name" value="4-PPantetheinyl_Trfase_dom_sf"/>
</dbReference>
<accession>A0A9N9Q1E2</accession>
<organism evidence="1 2">
    <name type="scientific">Hymenoscyphus fraxineus</name>
    <dbReference type="NCBI Taxonomy" id="746836"/>
    <lineage>
        <taxon>Eukaryota</taxon>
        <taxon>Fungi</taxon>
        <taxon>Dikarya</taxon>
        <taxon>Ascomycota</taxon>
        <taxon>Pezizomycotina</taxon>
        <taxon>Leotiomycetes</taxon>
        <taxon>Helotiales</taxon>
        <taxon>Helotiaceae</taxon>
        <taxon>Hymenoscyphus</taxon>
    </lineage>
</organism>
<evidence type="ECO:0000313" key="2">
    <source>
        <dbReference type="Proteomes" id="UP000696280"/>
    </source>
</evidence>
<protein>
    <recommendedName>
        <fullName evidence="3">4'-phosphopantetheinyl transferase domain-containing protein</fullName>
    </recommendedName>
</protein>
<dbReference type="EMBL" id="CAJVRL010000115">
    <property type="protein sequence ID" value="CAG8961687.1"/>
    <property type="molecule type" value="Genomic_DNA"/>
</dbReference>
<keyword evidence="2" id="KW-1185">Reference proteome</keyword>
<name>A0A9N9Q1E2_9HELO</name>
<evidence type="ECO:0008006" key="3">
    <source>
        <dbReference type="Google" id="ProtNLM"/>
    </source>
</evidence>
<dbReference type="Gene3D" id="3.90.470.20">
    <property type="entry name" value="4'-phosphopantetheinyl transferase domain"/>
    <property type="match status" value="2"/>
</dbReference>
<sequence length="288" mass="32752">MTKFLPFPSPMRIGTDICSIFRIWDVVMRDRVGFVRRVLTEKERECYKERLLAPLAVAKDAKADPLKRFEPLLGEYLKKNMSSTQDSHELITSLRLAEPPTEKYRFRISLASSFGVDGNYMLSSDNWRLPEDTYQDIKARIEEIDGNATMSDLELALALQMKVASQEKLPKPITSQIFWLGRSIAKIRGRGKMDDEQVKEEPMYALSAFLAGRFAAKEAIIKAHRHRRITYHDIDIITPTESQTETGSLAPVATVKSQEGDEHPYREVQVSISHDRAYATATALVCEP</sequence>
<reference evidence="1" key="1">
    <citation type="submission" date="2021-07" db="EMBL/GenBank/DDBJ databases">
        <authorList>
            <person name="Durling M."/>
        </authorList>
    </citation>
    <scope>NUCLEOTIDE SEQUENCE</scope>
</reference>
<evidence type="ECO:0000313" key="1">
    <source>
        <dbReference type="EMBL" id="CAG8961687.1"/>
    </source>
</evidence>
<dbReference type="GO" id="GO:0000287">
    <property type="term" value="F:magnesium ion binding"/>
    <property type="evidence" value="ECO:0007669"/>
    <property type="project" value="InterPro"/>
</dbReference>
<proteinExistence type="predicted"/>
<dbReference type="SUPFAM" id="SSF56214">
    <property type="entry name" value="4'-phosphopantetheinyl transferase"/>
    <property type="match status" value="2"/>
</dbReference>